<name>A0AAW2ZPJ4_9EUKA</name>
<proteinExistence type="predicted"/>
<comment type="caution">
    <text evidence="2">The sequence shown here is derived from an EMBL/GenBank/DDBJ whole genome shotgun (WGS) entry which is preliminary data.</text>
</comment>
<evidence type="ECO:0000313" key="3">
    <source>
        <dbReference type="Proteomes" id="UP001431209"/>
    </source>
</evidence>
<dbReference type="AlphaFoldDB" id="A0AAW2ZPJ4"/>
<dbReference type="Proteomes" id="UP001431209">
    <property type="component" value="Unassembled WGS sequence"/>
</dbReference>
<protein>
    <submittedName>
        <fullName evidence="2">MtlA</fullName>
    </submittedName>
</protein>
<feature type="region of interest" description="Disordered" evidence="1">
    <location>
        <begin position="96"/>
        <end position="155"/>
    </location>
</feature>
<dbReference type="EMBL" id="JAOPGA020001861">
    <property type="protein sequence ID" value="KAL0491777.1"/>
    <property type="molecule type" value="Genomic_DNA"/>
</dbReference>
<feature type="compositionally biased region" description="Basic and acidic residues" evidence="1">
    <location>
        <begin position="100"/>
        <end position="142"/>
    </location>
</feature>
<evidence type="ECO:0000313" key="2">
    <source>
        <dbReference type="EMBL" id="KAL0491777.1"/>
    </source>
</evidence>
<reference evidence="2 3" key="1">
    <citation type="submission" date="2024-03" db="EMBL/GenBank/DDBJ databases">
        <title>The Acrasis kona genome and developmental transcriptomes reveal deep origins of eukaryotic multicellular pathways.</title>
        <authorList>
            <person name="Sheikh S."/>
            <person name="Fu C.-J."/>
            <person name="Brown M.W."/>
            <person name="Baldauf S.L."/>
        </authorList>
    </citation>
    <scope>NUCLEOTIDE SEQUENCE [LARGE SCALE GENOMIC DNA]</scope>
    <source>
        <strain evidence="2 3">ATCC MYA-3509</strain>
    </source>
</reference>
<evidence type="ECO:0000256" key="1">
    <source>
        <dbReference type="SAM" id="MobiDB-lite"/>
    </source>
</evidence>
<keyword evidence="3" id="KW-1185">Reference proteome</keyword>
<gene>
    <name evidence="2" type="ORF">AKO1_000521</name>
</gene>
<sequence length="155" mass="18511">MSEEDTRKSTAKKRKHIDTITTKNNFDDNLYYEKIRSNRKKTSKQHISQRFKDVSRVLNFSVLQEEEKEEEEDIFSLDCEDAKDSQLKVSCKRVIKKDHPRSDVTKSASKKMEEKDVRAKLQKKERTNDKTKLVEEEGKNTEWKPTWTRRRDVSK</sequence>
<organism evidence="2 3">
    <name type="scientific">Acrasis kona</name>
    <dbReference type="NCBI Taxonomy" id="1008807"/>
    <lineage>
        <taxon>Eukaryota</taxon>
        <taxon>Discoba</taxon>
        <taxon>Heterolobosea</taxon>
        <taxon>Tetramitia</taxon>
        <taxon>Eutetramitia</taxon>
        <taxon>Acrasidae</taxon>
        <taxon>Acrasis</taxon>
    </lineage>
</organism>
<accession>A0AAW2ZPJ4</accession>